<accession>A0A1D4L7G4</accession>
<evidence type="ECO:0000313" key="3">
    <source>
        <dbReference type="Proteomes" id="UP000095412"/>
    </source>
</evidence>
<dbReference type="InterPro" id="IPR032710">
    <property type="entry name" value="NTF2-like_dom_sf"/>
</dbReference>
<dbReference type="SUPFAM" id="SSF47789">
    <property type="entry name" value="C-terminal domain of RNA polymerase alpha subunit"/>
    <property type="match status" value="1"/>
</dbReference>
<dbReference type="SUPFAM" id="SSF54427">
    <property type="entry name" value="NTF2-like"/>
    <property type="match status" value="1"/>
</dbReference>
<name>A0A1D4L7G4_9STAP</name>
<evidence type="ECO:0000313" key="1">
    <source>
        <dbReference type="EMBL" id="SCS82229.1"/>
    </source>
</evidence>
<organism evidence="1 4">
    <name type="scientific">Staphylococcus caeli</name>
    <dbReference type="NCBI Taxonomy" id="2201815"/>
    <lineage>
        <taxon>Bacteria</taxon>
        <taxon>Bacillati</taxon>
        <taxon>Bacillota</taxon>
        <taxon>Bacilli</taxon>
        <taxon>Bacillales</taxon>
        <taxon>Staphylococcaceae</taxon>
        <taxon>Staphylococcus</taxon>
    </lineage>
</organism>
<evidence type="ECO:0000313" key="4">
    <source>
        <dbReference type="Proteomes" id="UP000095768"/>
    </source>
</evidence>
<dbReference type="AlphaFoldDB" id="A0A1D4L7G4"/>
<dbReference type="GO" id="GO:0003677">
    <property type="term" value="F:DNA binding"/>
    <property type="evidence" value="ECO:0007669"/>
    <property type="project" value="UniProtKB-KW"/>
</dbReference>
<dbReference type="Proteomes" id="UP000095412">
    <property type="component" value="Unassembled WGS sequence"/>
</dbReference>
<reference evidence="1 4" key="1">
    <citation type="submission" date="2016-09" db="EMBL/GenBank/DDBJ databases">
        <authorList>
            <consortium name="Pathogen Informatics"/>
        </authorList>
    </citation>
    <scope>NUCLEOTIDE SEQUENCE [LARGE SCALE GENOMIC DNA]</scope>
    <source>
        <strain evidence="1 4">82B</strain>
    </source>
</reference>
<dbReference type="Proteomes" id="UP000095768">
    <property type="component" value="Unassembled WGS sequence"/>
</dbReference>
<reference evidence="2 3" key="2">
    <citation type="submission" date="2016-09" db="EMBL/GenBank/DDBJ databases">
        <authorList>
            <consortium name="Pathogen Informatics"/>
            <person name="Sun Q."/>
            <person name="Inoue M."/>
        </authorList>
    </citation>
    <scope>NUCLEOTIDE SEQUENCE [LARGE SCALE GENOMIC DNA]</scope>
    <source>
        <strain evidence="2 3">82C</strain>
    </source>
</reference>
<dbReference type="OrthoDB" id="6692273at2"/>
<proteinExistence type="predicted"/>
<keyword evidence="1" id="KW-0238">DNA-binding</keyword>
<dbReference type="EMBL" id="FMPI01000008">
    <property type="protein sequence ID" value="SCS92052.1"/>
    <property type="molecule type" value="Genomic_DNA"/>
</dbReference>
<sequence length="197" mass="21522">MTTSLPKIGKPATNALNNIGVTSLEAVSKYDRTSLLGIHGVGPKAIGILEDALKAKNMNFKGETDIEVPFQLTGDLSCDNAPKRENMLTFLINSALIDEDKLRTVLSEDVVWEVAGAFKIEGFDALVQELTEHQTNIASIEVKANISHGKSGAIHGTQTAENGSIVYFSDVFEFESHRKDAKIKYITSYVIMDEGEF</sequence>
<evidence type="ECO:0000313" key="2">
    <source>
        <dbReference type="EMBL" id="SCS92052.1"/>
    </source>
</evidence>
<keyword evidence="3" id="KW-1185">Reference proteome</keyword>
<dbReference type="Gene3D" id="3.10.450.50">
    <property type="match status" value="1"/>
</dbReference>
<gene>
    <name evidence="1" type="ORF">SAMEA2297795_01237</name>
    <name evidence="2" type="ORF">SAMEA2297796_01372</name>
</gene>
<protein>
    <submittedName>
        <fullName evidence="1 2">DNA-binding protein</fullName>
    </submittedName>
</protein>
<dbReference type="EMBL" id="FMPG01000003">
    <property type="protein sequence ID" value="SCS82229.1"/>
    <property type="molecule type" value="Genomic_DNA"/>
</dbReference>